<proteinExistence type="predicted"/>
<comment type="caution">
    <text evidence="2">The sequence shown here is derived from an EMBL/GenBank/DDBJ whole genome shotgun (WGS) entry which is preliminary data.</text>
</comment>
<reference evidence="2 3" key="1">
    <citation type="journal article" date="2018" name="Sci. Rep.">
        <title>Genomic signatures of local adaptation to the degree of environmental predictability in rotifers.</title>
        <authorList>
            <person name="Franch-Gras L."/>
            <person name="Hahn C."/>
            <person name="Garcia-Roger E.M."/>
            <person name="Carmona M.J."/>
            <person name="Serra M."/>
            <person name="Gomez A."/>
        </authorList>
    </citation>
    <scope>NUCLEOTIDE SEQUENCE [LARGE SCALE GENOMIC DNA]</scope>
    <source>
        <strain evidence="2">HYR1</strain>
    </source>
</reference>
<evidence type="ECO:0000256" key="1">
    <source>
        <dbReference type="SAM" id="MobiDB-lite"/>
    </source>
</evidence>
<evidence type="ECO:0000313" key="3">
    <source>
        <dbReference type="Proteomes" id="UP000276133"/>
    </source>
</evidence>
<evidence type="ECO:0000313" key="2">
    <source>
        <dbReference type="EMBL" id="RNA19854.1"/>
    </source>
</evidence>
<gene>
    <name evidence="2" type="ORF">BpHYR1_003691</name>
</gene>
<dbReference type="Proteomes" id="UP000276133">
    <property type="component" value="Unassembled WGS sequence"/>
</dbReference>
<name>A0A3M7R8X1_BRAPC</name>
<sequence length="183" mass="19763">MPSHTVDDQEDCVDDPDDMDTNAANKTTTQGGQSINLNESGFVAPTEMPFWTETAAENFKVPVSDSTKPSSTSAASSDVEITVSLPPTFKLMTTDSKILNTKNQQASTLQIKQEQIDAEAAKKLKNKATADKRKATINKNAIAKMVSEQVASNKKTSKEQALAEFEAMNAAAKKAALEPFYTL</sequence>
<keyword evidence="3" id="KW-1185">Reference proteome</keyword>
<feature type="compositionally biased region" description="Acidic residues" evidence="1">
    <location>
        <begin position="8"/>
        <end position="20"/>
    </location>
</feature>
<protein>
    <submittedName>
        <fullName evidence="2">Uncharacterized protein</fullName>
    </submittedName>
</protein>
<feature type="compositionally biased region" description="Polar residues" evidence="1">
    <location>
        <begin position="22"/>
        <end position="39"/>
    </location>
</feature>
<dbReference type="EMBL" id="REGN01003966">
    <property type="protein sequence ID" value="RNA19854.1"/>
    <property type="molecule type" value="Genomic_DNA"/>
</dbReference>
<dbReference type="AlphaFoldDB" id="A0A3M7R8X1"/>
<accession>A0A3M7R8X1</accession>
<organism evidence="2 3">
    <name type="scientific">Brachionus plicatilis</name>
    <name type="common">Marine rotifer</name>
    <name type="synonym">Brachionus muelleri</name>
    <dbReference type="NCBI Taxonomy" id="10195"/>
    <lineage>
        <taxon>Eukaryota</taxon>
        <taxon>Metazoa</taxon>
        <taxon>Spiralia</taxon>
        <taxon>Gnathifera</taxon>
        <taxon>Rotifera</taxon>
        <taxon>Eurotatoria</taxon>
        <taxon>Monogononta</taxon>
        <taxon>Pseudotrocha</taxon>
        <taxon>Ploima</taxon>
        <taxon>Brachionidae</taxon>
        <taxon>Brachionus</taxon>
    </lineage>
</organism>
<feature type="region of interest" description="Disordered" evidence="1">
    <location>
        <begin position="1"/>
        <end position="39"/>
    </location>
</feature>